<accession>A0A5N7AXU3</accession>
<proteinExistence type="predicted"/>
<organism evidence="2 3">
    <name type="scientific">Aspergillus bertholletiae</name>
    <dbReference type="NCBI Taxonomy" id="1226010"/>
    <lineage>
        <taxon>Eukaryota</taxon>
        <taxon>Fungi</taxon>
        <taxon>Dikarya</taxon>
        <taxon>Ascomycota</taxon>
        <taxon>Pezizomycotina</taxon>
        <taxon>Eurotiomycetes</taxon>
        <taxon>Eurotiomycetidae</taxon>
        <taxon>Eurotiales</taxon>
        <taxon>Aspergillaceae</taxon>
        <taxon>Aspergillus</taxon>
        <taxon>Aspergillus subgen. Circumdati</taxon>
    </lineage>
</organism>
<feature type="region of interest" description="Disordered" evidence="1">
    <location>
        <begin position="191"/>
        <end position="241"/>
    </location>
</feature>
<evidence type="ECO:0000313" key="2">
    <source>
        <dbReference type="EMBL" id="KAE8374601.1"/>
    </source>
</evidence>
<protein>
    <submittedName>
        <fullName evidence="2">Uncharacterized protein</fullName>
    </submittedName>
</protein>
<dbReference type="AlphaFoldDB" id="A0A5N7AXU3"/>
<feature type="compositionally biased region" description="Acidic residues" evidence="1">
    <location>
        <begin position="213"/>
        <end position="241"/>
    </location>
</feature>
<dbReference type="EMBL" id="ML736280">
    <property type="protein sequence ID" value="KAE8374601.1"/>
    <property type="molecule type" value="Genomic_DNA"/>
</dbReference>
<dbReference type="Proteomes" id="UP000326198">
    <property type="component" value="Unassembled WGS sequence"/>
</dbReference>
<dbReference type="OrthoDB" id="4494486at2759"/>
<name>A0A5N7AXU3_9EURO</name>
<feature type="compositionally biased region" description="Basic and acidic residues" evidence="1">
    <location>
        <begin position="191"/>
        <end position="201"/>
    </location>
</feature>
<keyword evidence="3" id="KW-1185">Reference proteome</keyword>
<gene>
    <name evidence="2" type="ORF">BDV26DRAFT_35446</name>
</gene>
<evidence type="ECO:0000313" key="3">
    <source>
        <dbReference type="Proteomes" id="UP000326198"/>
    </source>
</evidence>
<sequence length="348" mass="39109">MDYLNPINIHYYGPSLSHHTPSFPTKVTTTEQPVWNTPFWTTTANHLTQELPAFDQLLTAPTPQSSLLNSVPVSLLFTRTCHDLNLDVTEMNQVLAHIPSPDRVPLPEADIGVFVRGRDPLGLARRLKRDLLVVLGCGVENPLGRDLEVVLVVINALQEELFELGRSRFLGVPRKSYGDFSWVSDSKRFELDGGENEHGEGGESEGELWQNTDTEDDGTEYEETDDCQETEEEGEWENYDEDGDDKEVVYASCQREDKVYHSLLRSGFKGIVTHLLSARNHKQNSCSSEPGRAYLHGYLTGERLPIPAELLISLSGKGSLGQSLLVYWCFWTGPLIFWKTARVGQTSR</sequence>
<evidence type="ECO:0000256" key="1">
    <source>
        <dbReference type="SAM" id="MobiDB-lite"/>
    </source>
</evidence>
<reference evidence="2 3" key="1">
    <citation type="submission" date="2019-04" db="EMBL/GenBank/DDBJ databases">
        <title>Friends and foes A comparative genomics studyof 23 Aspergillus species from section Flavi.</title>
        <authorList>
            <consortium name="DOE Joint Genome Institute"/>
            <person name="Kjaerbolling I."/>
            <person name="Vesth T."/>
            <person name="Frisvad J.C."/>
            <person name="Nybo J.L."/>
            <person name="Theobald S."/>
            <person name="Kildgaard S."/>
            <person name="Isbrandt T."/>
            <person name="Kuo A."/>
            <person name="Sato A."/>
            <person name="Lyhne E.K."/>
            <person name="Kogle M.E."/>
            <person name="Wiebenga A."/>
            <person name="Kun R.S."/>
            <person name="Lubbers R.J."/>
            <person name="Makela M.R."/>
            <person name="Barry K."/>
            <person name="Chovatia M."/>
            <person name="Clum A."/>
            <person name="Daum C."/>
            <person name="Haridas S."/>
            <person name="He G."/>
            <person name="LaButti K."/>
            <person name="Lipzen A."/>
            <person name="Mondo S."/>
            <person name="Riley R."/>
            <person name="Salamov A."/>
            <person name="Simmons B.A."/>
            <person name="Magnuson J.K."/>
            <person name="Henrissat B."/>
            <person name="Mortensen U.H."/>
            <person name="Larsen T.O."/>
            <person name="Devries R.P."/>
            <person name="Grigoriev I.V."/>
            <person name="Machida M."/>
            <person name="Baker S.E."/>
            <person name="Andersen M.R."/>
        </authorList>
    </citation>
    <scope>NUCLEOTIDE SEQUENCE [LARGE SCALE GENOMIC DNA]</scope>
    <source>
        <strain evidence="2 3">IBT 29228</strain>
    </source>
</reference>